<keyword evidence="2" id="KW-0238">DNA-binding</keyword>
<dbReference type="PROSITE" id="PS50995">
    <property type="entry name" value="HTH_MARR_2"/>
    <property type="match status" value="1"/>
</dbReference>
<dbReference type="SMART" id="SM00347">
    <property type="entry name" value="HTH_MARR"/>
    <property type="match status" value="1"/>
</dbReference>
<evidence type="ECO:0000259" key="4">
    <source>
        <dbReference type="PROSITE" id="PS50995"/>
    </source>
</evidence>
<dbReference type="SUPFAM" id="SSF46785">
    <property type="entry name" value="Winged helix' DNA-binding domain"/>
    <property type="match status" value="1"/>
</dbReference>
<proteinExistence type="predicted"/>
<dbReference type="RefSeq" id="WP_055263689.1">
    <property type="nucleotide sequence ID" value="NZ_CABIXQ010000003.1"/>
</dbReference>
<evidence type="ECO:0000256" key="1">
    <source>
        <dbReference type="ARBA" id="ARBA00023015"/>
    </source>
</evidence>
<reference evidence="5 6" key="1">
    <citation type="submission" date="2015-09" db="EMBL/GenBank/DDBJ databases">
        <authorList>
            <consortium name="Pathogen Informatics"/>
        </authorList>
    </citation>
    <scope>NUCLEOTIDE SEQUENCE [LARGE SCALE GENOMIC DNA]</scope>
    <source>
        <strain evidence="5 6">2789STDY5834856</strain>
    </source>
</reference>
<accession>A0A174A8K2</accession>
<dbReference type="PANTHER" id="PTHR42756">
    <property type="entry name" value="TRANSCRIPTIONAL REGULATOR, MARR"/>
    <property type="match status" value="1"/>
</dbReference>
<dbReference type="EMBL" id="CYZX01000003">
    <property type="protein sequence ID" value="CUN83708.1"/>
    <property type="molecule type" value="Genomic_DNA"/>
</dbReference>
<keyword evidence="3" id="KW-0804">Transcription</keyword>
<dbReference type="PANTHER" id="PTHR42756:SF1">
    <property type="entry name" value="TRANSCRIPTIONAL REPRESSOR OF EMRAB OPERON"/>
    <property type="match status" value="1"/>
</dbReference>
<gene>
    <name evidence="5" type="ORF">ERS852471_00555</name>
</gene>
<dbReference type="GO" id="GO:0003677">
    <property type="term" value="F:DNA binding"/>
    <property type="evidence" value="ECO:0007669"/>
    <property type="project" value="UniProtKB-KW"/>
</dbReference>
<evidence type="ECO:0000256" key="2">
    <source>
        <dbReference type="ARBA" id="ARBA00023125"/>
    </source>
</evidence>
<evidence type="ECO:0000313" key="5">
    <source>
        <dbReference type="EMBL" id="CUN83708.1"/>
    </source>
</evidence>
<dbReference type="InterPro" id="IPR000835">
    <property type="entry name" value="HTH_MarR-typ"/>
</dbReference>
<dbReference type="Gene3D" id="1.10.10.10">
    <property type="entry name" value="Winged helix-like DNA-binding domain superfamily/Winged helix DNA-binding domain"/>
    <property type="match status" value="1"/>
</dbReference>
<dbReference type="InterPro" id="IPR036388">
    <property type="entry name" value="WH-like_DNA-bd_sf"/>
</dbReference>
<keyword evidence="1" id="KW-0805">Transcription regulation</keyword>
<dbReference type="Pfam" id="PF12802">
    <property type="entry name" value="MarR_2"/>
    <property type="match status" value="1"/>
</dbReference>
<name>A0A174A8K2_9CLOT</name>
<dbReference type="Proteomes" id="UP000095594">
    <property type="component" value="Unassembled WGS sequence"/>
</dbReference>
<evidence type="ECO:0000256" key="3">
    <source>
        <dbReference type="ARBA" id="ARBA00023163"/>
    </source>
</evidence>
<dbReference type="GO" id="GO:0003700">
    <property type="term" value="F:DNA-binding transcription factor activity"/>
    <property type="evidence" value="ECO:0007669"/>
    <property type="project" value="InterPro"/>
</dbReference>
<dbReference type="InterPro" id="IPR036390">
    <property type="entry name" value="WH_DNA-bd_sf"/>
</dbReference>
<evidence type="ECO:0000313" key="6">
    <source>
        <dbReference type="Proteomes" id="UP000095594"/>
    </source>
</evidence>
<dbReference type="OrthoDB" id="1930633at2"/>
<organism evidence="5 6">
    <name type="scientific">Clostridium disporicum</name>
    <dbReference type="NCBI Taxonomy" id="84024"/>
    <lineage>
        <taxon>Bacteria</taxon>
        <taxon>Bacillati</taxon>
        <taxon>Bacillota</taxon>
        <taxon>Clostridia</taxon>
        <taxon>Eubacteriales</taxon>
        <taxon>Clostridiaceae</taxon>
        <taxon>Clostridium</taxon>
    </lineage>
</organism>
<feature type="domain" description="HTH marR-type" evidence="4">
    <location>
        <begin position="1"/>
        <end position="142"/>
    </location>
</feature>
<protein>
    <submittedName>
        <fullName evidence="5">Transcriptional regulator TrmB</fullName>
    </submittedName>
</protein>
<dbReference type="AlphaFoldDB" id="A0A174A8K2"/>
<sequence>MIEVIERFESFTTSVAKAYKCIQKIKLAETKRMGLKPSHVMCMYYLGKNPEGLTATELCKLCIEDKAAVSRTIVELTKKEFVKYSETYPSRKYRTRIILTEEGKEINNQINEAIAKAVTNASKSLDEDERKNFYRVFFYITYNLEMICDSYLNEK</sequence>